<dbReference type="PANTHER" id="PTHR11937">
    <property type="entry name" value="ACTIN"/>
    <property type="match status" value="1"/>
</dbReference>
<dbReference type="EMBL" id="KV453852">
    <property type="protein sequence ID" value="ODV85398.1"/>
    <property type="molecule type" value="Genomic_DNA"/>
</dbReference>
<dbReference type="AlphaFoldDB" id="A0A1E4T0Z6"/>
<proteinExistence type="inferred from homology"/>
<dbReference type="Pfam" id="PF00022">
    <property type="entry name" value="Actin"/>
    <property type="match status" value="1"/>
</dbReference>
<gene>
    <name evidence="2" type="ORF">CANARDRAFT_198717</name>
</gene>
<evidence type="ECO:0000256" key="1">
    <source>
        <dbReference type="RuleBase" id="RU000487"/>
    </source>
</evidence>
<dbReference type="SUPFAM" id="SSF53067">
    <property type="entry name" value="Actin-like ATPase domain"/>
    <property type="match status" value="2"/>
</dbReference>
<dbReference type="Gene3D" id="3.30.420.40">
    <property type="match status" value="2"/>
</dbReference>
<protein>
    <recommendedName>
        <fullName evidence="4">Actin-like protein ARP6</fullName>
    </recommendedName>
</protein>
<evidence type="ECO:0008006" key="4">
    <source>
        <dbReference type="Google" id="ProtNLM"/>
    </source>
</evidence>
<name>A0A1E4T0Z6_9ASCO</name>
<comment type="similarity">
    <text evidence="1">Belongs to the actin family.</text>
</comment>
<dbReference type="Proteomes" id="UP000094801">
    <property type="component" value="Unassembled WGS sequence"/>
</dbReference>
<organism evidence="2 3">
    <name type="scientific">[Candida] arabinofermentans NRRL YB-2248</name>
    <dbReference type="NCBI Taxonomy" id="983967"/>
    <lineage>
        <taxon>Eukaryota</taxon>
        <taxon>Fungi</taxon>
        <taxon>Dikarya</taxon>
        <taxon>Ascomycota</taxon>
        <taxon>Saccharomycotina</taxon>
        <taxon>Pichiomycetes</taxon>
        <taxon>Pichiales</taxon>
        <taxon>Pichiaceae</taxon>
        <taxon>Ogataea</taxon>
        <taxon>Ogataea/Candida clade</taxon>
    </lineage>
</organism>
<dbReference type="Gene3D" id="3.90.640.10">
    <property type="entry name" value="Actin, Chain A, domain 4"/>
    <property type="match status" value="1"/>
</dbReference>
<dbReference type="InterPro" id="IPR043129">
    <property type="entry name" value="ATPase_NBD"/>
</dbReference>
<evidence type="ECO:0000313" key="2">
    <source>
        <dbReference type="EMBL" id="ODV85398.1"/>
    </source>
</evidence>
<dbReference type="OrthoDB" id="5132116at2759"/>
<reference evidence="3" key="1">
    <citation type="submission" date="2016-04" db="EMBL/GenBank/DDBJ databases">
        <title>Comparative genomics of biotechnologically important yeasts.</title>
        <authorList>
            <consortium name="DOE Joint Genome Institute"/>
            <person name="Riley R."/>
            <person name="Haridas S."/>
            <person name="Wolfe K.H."/>
            <person name="Lopes M.R."/>
            <person name="Hittinger C.T."/>
            <person name="Goker M."/>
            <person name="Salamov A."/>
            <person name="Wisecaver J."/>
            <person name="Long T.M."/>
            <person name="Aerts A.L."/>
            <person name="Barry K."/>
            <person name="Choi C."/>
            <person name="Clum A."/>
            <person name="Coughlan A.Y."/>
            <person name="Deshpande S."/>
            <person name="Douglass A.P."/>
            <person name="Hanson S.J."/>
            <person name="Klenk H.-P."/>
            <person name="Labutti K."/>
            <person name="Lapidus A."/>
            <person name="Lindquist E."/>
            <person name="Lipzen A."/>
            <person name="Meier-Kolthoff J.P."/>
            <person name="Ohm R.A."/>
            <person name="Otillar R.P."/>
            <person name="Pangilinan J."/>
            <person name="Peng Y."/>
            <person name="Rokas A."/>
            <person name="Rosa C.A."/>
            <person name="Scheuner C."/>
            <person name="Sibirny A.A."/>
            <person name="Slot J.C."/>
            <person name="Stielow J.B."/>
            <person name="Sun H."/>
            <person name="Kurtzman C.P."/>
            <person name="Blackwell M."/>
            <person name="Grigoriev I.V."/>
            <person name="Jeffries T.W."/>
        </authorList>
    </citation>
    <scope>NUCLEOTIDE SEQUENCE [LARGE SCALE GENOMIC DNA]</scope>
    <source>
        <strain evidence="3">NRRL YB-2248</strain>
    </source>
</reference>
<evidence type="ECO:0000313" key="3">
    <source>
        <dbReference type="Proteomes" id="UP000094801"/>
    </source>
</evidence>
<sequence length="418" mass="47737">MEIDFPCVIIDCTATSTKAGLSIFDTPTLTFPSVYSRQSSTFGDYIFGDELDDYPENEIFTMFNEGLVYNWEAMGEFWKYIYNKLNVNPEELPLVITENVWNTKKNKLKACQIAFEDLKVPIFSILKRQLCTSFAVSKPSSSIIVDIDDDLISVTPINNGKCLPKGFMHTKFGGDFLNVFTAQYIKSKFEIEESNDSLLIPREYSNNNKLSESFKMYKISETLKDFKNCLLQASLYPLQPDQMELPPQSTYSHYDNSHSPLELKSYELPNRKIIKDIGIEQYKLSEPIFRPAIFGNNEPLKLGISEESQGLSNLILDSMKSLEGSTQLYIALLGNIVFTGSLTHIPNLEHRVIQDLARLIPDYTVRTHISQDPIERHYDAWVGANILTSSSVGDFNHLFVSQEEYEQNGEDYVVEKFK</sequence>
<dbReference type="SMART" id="SM00268">
    <property type="entry name" value="ACTIN"/>
    <property type="match status" value="1"/>
</dbReference>
<dbReference type="InterPro" id="IPR004000">
    <property type="entry name" value="Actin"/>
</dbReference>
<dbReference type="STRING" id="983967.A0A1E4T0Z6"/>
<accession>A0A1E4T0Z6</accession>
<keyword evidence="3" id="KW-1185">Reference proteome</keyword>